<accession>A0A378X1R6</accession>
<evidence type="ECO:0000313" key="5">
    <source>
        <dbReference type="Proteomes" id="UP000255082"/>
    </source>
</evidence>
<keyword evidence="1 2" id="KW-1133">Transmembrane helix</keyword>
<evidence type="ECO:0000256" key="1">
    <source>
        <dbReference type="PROSITE-ProRule" id="PRU01193"/>
    </source>
</evidence>
<name>A0A378X1R6_9NOCA</name>
<dbReference type="Pfam" id="PF01595">
    <property type="entry name" value="CNNM"/>
    <property type="match status" value="1"/>
</dbReference>
<feature type="domain" description="CNNM transmembrane" evidence="3">
    <location>
        <begin position="1"/>
        <end position="96"/>
    </location>
</feature>
<dbReference type="EMBL" id="UGRU01000001">
    <property type="protein sequence ID" value="SUA46967.1"/>
    <property type="molecule type" value="Genomic_DNA"/>
</dbReference>
<reference evidence="4 5" key="1">
    <citation type="submission" date="2018-06" db="EMBL/GenBank/DDBJ databases">
        <authorList>
            <consortium name="Pathogen Informatics"/>
            <person name="Doyle S."/>
        </authorList>
    </citation>
    <scope>NUCLEOTIDE SEQUENCE [LARGE SCALE GENOMIC DNA]</scope>
    <source>
        <strain evidence="4 5">NCTC13184</strain>
    </source>
</reference>
<evidence type="ECO:0000313" key="4">
    <source>
        <dbReference type="EMBL" id="SUA46967.1"/>
    </source>
</evidence>
<evidence type="ECO:0000256" key="2">
    <source>
        <dbReference type="SAM" id="Phobius"/>
    </source>
</evidence>
<evidence type="ECO:0000259" key="3">
    <source>
        <dbReference type="PROSITE" id="PS51846"/>
    </source>
</evidence>
<keyword evidence="1 2" id="KW-0472">Membrane</keyword>
<organism evidence="4 5">
    <name type="scientific">Nocardia africana</name>
    <dbReference type="NCBI Taxonomy" id="134964"/>
    <lineage>
        <taxon>Bacteria</taxon>
        <taxon>Bacillati</taxon>
        <taxon>Actinomycetota</taxon>
        <taxon>Actinomycetes</taxon>
        <taxon>Mycobacteriales</taxon>
        <taxon>Nocardiaceae</taxon>
        <taxon>Nocardia</taxon>
    </lineage>
</organism>
<feature type="transmembrane region" description="Helical" evidence="2">
    <location>
        <begin position="64"/>
        <end position="86"/>
    </location>
</feature>
<protein>
    <submittedName>
        <fullName evidence="4">Domain of uncharacterized function DUF21</fullName>
    </submittedName>
</protein>
<keyword evidence="1 2" id="KW-0812">Transmembrane</keyword>
<proteinExistence type="predicted"/>
<sequence length="96" mass="10397">MNALIPLLLAILLVPVGGVFAAIDSALMTVSAARVEDLVRADRPGARRLARITIDRPRYVNLMVLLRLTCEIAATVLLVAALGEVLGWGGRWPRPR</sequence>
<dbReference type="InterPro" id="IPR002550">
    <property type="entry name" value="CNNM"/>
</dbReference>
<dbReference type="AlphaFoldDB" id="A0A378X1R6"/>
<dbReference type="Proteomes" id="UP000255082">
    <property type="component" value="Unassembled WGS sequence"/>
</dbReference>
<dbReference type="PROSITE" id="PS51846">
    <property type="entry name" value="CNNM"/>
    <property type="match status" value="1"/>
</dbReference>
<gene>
    <name evidence="4" type="ORF">NCTC13184_05501</name>
</gene>
<dbReference type="GO" id="GO:0016020">
    <property type="term" value="C:membrane"/>
    <property type="evidence" value="ECO:0007669"/>
    <property type="project" value="UniProtKB-UniRule"/>
</dbReference>